<evidence type="ECO:0000256" key="8">
    <source>
        <dbReference type="ARBA" id="ARBA00023225"/>
    </source>
</evidence>
<dbReference type="AlphaFoldDB" id="A0A3B0ZPK4"/>
<organism evidence="10">
    <name type="scientific">hydrothermal vent metagenome</name>
    <dbReference type="NCBI Taxonomy" id="652676"/>
    <lineage>
        <taxon>unclassified sequences</taxon>
        <taxon>metagenomes</taxon>
        <taxon>ecological metagenomes</taxon>
    </lineage>
</organism>
<dbReference type="GO" id="GO:0071973">
    <property type="term" value="P:bacterial-type flagellum-dependent cell motility"/>
    <property type="evidence" value="ECO:0007669"/>
    <property type="project" value="InterPro"/>
</dbReference>
<dbReference type="GO" id="GO:0044781">
    <property type="term" value="P:bacterial-type flagellum organization"/>
    <property type="evidence" value="ECO:0007669"/>
    <property type="project" value="UniProtKB-KW"/>
</dbReference>
<dbReference type="Pfam" id="PF02050">
    <property type="entry name" value="FliJ"/>
    <property type="match status" value="1"/>
</dbReference>
<keyword evidence="2" id="KW-0813">Transport</keyword>
<dbReference type="GO" id="GO:0003774">
    <property type="term" value="F:cytoskeletal motor activity"/>
    <property type="evidence" value="ECO:0007669"/>
    <property type="project" value="InterPro"/>
</dbReference>
<dbReference type="PIRSF" id="PIRSF019404">
    <property type="entry name" value="FliJ"/>
    <property type="match status" value="1"/>
</dbReference>
<accession>A0A3B0ZPK4</accession>
<evidence type="ECO:0000256" key="7">
    <source>
        <dbReference type="ARBA" id="ARBA00023136"/>
    </source>
</evidence>
<feature type="compositionally biased region" description="Basic and acidic residues" evidence="9">
    <location>
        <begin position="118"/>
        <end position="139"/>
    </location>
</feature>
<gene>
    <name evidence="10" type="ORF">MNBD_GAMMA17-1231</name>
</gene>
<dbReference type="InterPro" id="IPR012823">
    <property type="entry name" value="Flagell_FliJ"/>
</dbReference>
<dbReference type="PANTHER" id="PTHR38786">
    <property type="entry name" value="FLAGELLAR FLIJ PROTEIN"/>
    <property type="match status" value="1"/>
</dbReference>
<evidence type="ECO:0000256" key="3">
    <source>
        <dbReference type="ARBA" id="ARBA00022475"/>
    </source>
</evidence>
<proteinExistence type="predicted"/>
<dbReference type="NCBIfam" id="TIGR02473">
    <property type="entry name" value="flagell_FliJ"/>
    <property type="match status" value="1"/>
</dbReference>
<evidence type="ECO:0000256" key="2">
    <source>
        <dbReference type="ARBA" id="ARBA00022448"/>
    </source>
</evidence>
<keyword evidence="5" id="KW-1005">Bacterial flagellum biogenesis</keyword>
<evidence type="ECO:0000256" key="4">
    <source>
        <dbReference type="ARBA" id="ARBA00022500"/>
    </source>
</evidence>
<feature type="compositionally biased region" description="Basic residues" evidence="9">
    <location>
        <begin position="140"/>
        <end position="150"/>
    </location>
</feature>
<evidence type="ECO:0000256" key="9">
    <source>
        <dbReference type="SAM" id="MobiDB-lite"/>
    </source>
</evidence>
<dbReference type="InterPro" id="IPR053716">
    <property type="entry name" value="Flag_assembly_chemotaxis_eff"/>
</dbReference>
<keyword evidence="8" id="KW-1006">Bacterial flagellum protein export</keyword>
<keyword evidence="4" id="KW-0145">Chemotaxis</keyword>
<sequence>MLKSKRLQPVIKVAQNREDDAALVLNEYRKVIDQQEARLIELRQYHAEYTQRLNDSGRNGLNIAQINDYRRFIARLAVAVKQQEAQLASCEVELKEKYDAWMLTRVRHQALGKVVDRYQTQEHQQSEKREQAESDERSQHMGRNRHTNIE</sequence>
<evidence type="ECO:0000256" key="5">
    <source>
        <dbReference type="ARBA" id="ARBA00022795"/>
    </source>
</evidence>
<name>A0A3B0ZPK4_9ZZZZ</name>
<dbReference type="PANTHER" id="PTHR38786:SF1">
    <property type="entry name" value="FLAGELLAR FLIJ PROTEIN"/>
    <property type="match status" value="1"/>
</dbReference>
<protein>
    <recommendedName>
        <fullName evidence="11">Flagellar FliJ protein</fullName>
    </recommendedName>
</protein>
<keyword evidence="3" id="KW-1003">Cell membrane</keyword>
<dbReference type="EMBL" id="UOFQ01000129">
    <property type="protein sequence ID" value="VAW89277.1"/>
    <property type="molecule type" value="Genomic_DNA"/>
</dbReference>
<evidence type="ECO:0008006" key="11">
    <source>
        <dbReference type="Google" id="ProtNLM"/>
    </source>
</evidence>
<dbReference type="GO" id="GO:0015031">
    <property type="term" value="P:protein transport"/>
    <property type="evidence" value="ECO:0007669"/>
    <property type="project" value="UniProtKB-KW"/>
</dbReference>
<comment type="subcellular location">
    <subcellularLocation>
        <location evidence="1">Cell membrane</location>
        <topology evidence="1">Peripheral membrane protein</topology>
        <orientation evidence="1">Cytoplasmic side</orientation>
    </subcellularLocation>
</comment>
<keyword evidence="6" id="KW-0653">Protein transport</keyword>
<evidence type="ECO:0000313" key="10">
    <source>
        <dbReference type="EMBL" id="VAW89277.1"/>
    </source>
</evidence>
<dbReference type="GO" id="GO:0009288">
    <property type="term" value="C:bacterial-type flagellum"/>
    <property type="evidence" value="ECO:0007669"/>
    <property type="project" value="InterPro"/>
</dbReference>
<dbReference type="InterPro" id="IPR018006">
    <property type="entry name" value="Flag_FliJ_proteobac"/>
</dbReference>
<feature type="region of interest" description="Disordered" evidence="9">
    <location>
        <begin position="118"/>
        <end position="150"/>
    </location>
</feature>
<keyword evidence="7" id="KW-0472">Membrane</keyword>
<evidence type="ECO:0000256" key="6">
    <source>
        <dbReference type="ARBA" id="ARBA00022927"/>
    </source>
</evidence>
<reference evidence="10" key="1">
    <citation type="submission" date="2018-06" db="EMBL/GenBank/DDBJ databases">
        <authorList>
            <person name="Zhirakovskaya E."/>
        </authorList>
    </citation>
    <scope>NUCLEOTIDE SEQUENCE</scope>
</reference>
<dbReference type="GO" id="GO:0005886">
    <property type="term" value="C:plasma membrane"/>
    <property type="evidence" value="ECO:0007669"/>
    <property type="project" value="UniProtKB-SubCell"/>
</dbReference>
<dbReference type="Gene3D" id="1.10.287.1700">
    <property type="match status" value="1"/>
</dbReference>
<evidence type="ECO:0000256" key="1">
    <source>
        <dbReference type="ARBA" id="ARBA00004413"/>
    </source>
</evidence>
<dbReference type="GO" id="GO:0006935">
    <property type="term" value="P:chemotaxis"/>
    <property type="evidence" value="ECO:0007669"/>
    <property type="project" value="UniProtKB-KW"/>
</dbReference>
<dbReference type="InterPro" id="IPR052570">
    <property type="entry name" value="FliJ"/>
</dbReference>